<keyword evidence="2" id="KW-1185">Reference proteome</keyword>
<organism evidence="1 2">
    <name type="scientific">Halocaridina rubra</name>
    <name type="common">Hawaiian red shrimp</name>
    <dbReference type="NCBI Taxonomy" id="373956"/>
    <lineage>
        <taxon>Eukaryota</taxon>
        <taxon>Metazoa</taxon>
        <taxon>Ecdysozoa</taxon>
        <taxon>Arthropoda</taxon>
        <taxon>Crustacea</taxon>
        <taxon>Multicrustacea</taxon>
        <taxon>Malacostraca</taxon>
        <taxon>Eumalacostraca</taxon>
        <taxon>Eucarida</taxon>
        <taxon>Decapoda</taxon>
        <taxon>Pleocyemata</taxon>
        <taxon>Caridea</taxon>
        <taxon>Atyoidea</taxon>
        <taxon>Atyidae</taxon>
        <taxon>Halocaridina</taxon>
    </lineage>
</organism>
<dbReference type="InterPro" id="IPR052058">
    <property type="entry name" value="Alcohol_O-acetyltransferase"/>
</dbReference>
<gene>
    <name evidence="1" type="ORF">SK128_004850</name>
</gene>
<name>A0AAN8X0C9_HALRR</name>
<dbReference type="PANTHER" id="PTHR28037">
    <property type="entry name" value="ALCOHOL O-ACETYLTRANSFERASE 1-RELATED"/>
    <property type="match status" value="1"/>
</dbReference>
<dbReference type="EMBL" id="JAXCGZ010015954">
    <property type="protein sequence ID" value="KAK7069695.1"/>
    <property type="molecule type" value="Genomic_DNA"/>
</dbReference>
<reference evidence="1 2" key="1">
    <citation type="submission" date="2023-11" db="EMBL/GenBank/DDBJ databases">
        <title>Halocaridina rubra genome assembly.</title>
        <authorList>
            <person name="Smith C."/>
        </authorList>
    </citation>
    <scope>NUCLEOTIDE SEQUENCE [LARGE SCALE GENOMIC DNA]</scope>
    <source>
        <strain evidence="1">EP-1</strain>
        <tissue evidence="1">Whole</tissue>
    </source>
</reference>
<protein>
    <recommendedName>
        <fullName evidence="3">Alcohol acetyltransferase</fullName>
    </recommendedName>
</protein>
<evidence type="ECO:0008006" key="3">
    <source>
        <dbReference type="Google" id="ProtNLM"/>
    </source>
</evidence>
<dbReference type="PANTHER" id="PTHR28037:SF1">
    <property type="entry name" value="ALCOHOL O-ACETYLTRANSFERASE 1-RELATED"/>
    <property type="match status" value="1"/>
</dbReference>
<accession>A0AAN8X0C9</accession>
<dbReference type="Proteomes" id="UP001381693">
    <property type="component" value="Unassembled WGS sequence"/>
</dbReference>
<comment type="caution">
    <text evidence="1">The sequence shown here is derived from an EMBL/GenBank/DDBJ whole genome shotgun (WGS) entry which is preliminary data.</text>
</comment>
<feature type="non-terminal residue" evidence="1">
    <location>
        <position position="1"/>
    </location>
</feature>
<dbReference type="AlphaFoldDB" id="A0AAN8X0C9"/>
<proteinExistence type="predicted"/>
<evidence type="ECO:0000313" key="1">
    <source>
        <dbReference type="EMBL" id="KAK7069695.1"/>
    </source>
</evidence>
<dbReference type="Gene3D" id="3.30.559.30">
    <property type="entry name" value="Nonribosomal peptide synthetase, condensation domain"/>
    <property type="match status" value="1"/>
</dbReference>
<dbReference type="SUPFAM" id="SSF52777">
    <property type="entry name" value="CoA-dependent acyltransferases"/>
    <property type="match status" value="2"/>
</dbReference>
<evidence type="ECO:0000313" key="2">
    <source>
        <dbReference type="Proteomes" id="UP001381693"/>
    </source>
</evidence>
<sequence length="415" mass="47671">RTLILQVCVEWRRMKPWFKHMKEFAFDFKVEESDVMNIFYSQLHQHYDMKNGPLWSARLVPLKRQSPGDSYRAVFLMSIQHCITDGFTHMRISRNLLEVLNSFATGIIHEIPLSPISPAISDALMTSGDLNYGLKYFWYRLYSTLRNLVNGVSVQDALQQPRTKKAQTSILRENFTVEETKILIQHCKDNGVTVHSCLLATASLAMLKTIQCNATQNIDKARINSNSSVNMRRYFPEDHKEAVGCHVSADEKEVLIHSSSASSKGSFWSLVKQFQNNLNESLHVKQTPIRNLRLLRLYSAIIQVNHELTRYGLKHVTDSYFACTNMGNLKSLLPSQYNGPIEIVDLLRSGNCEFTGNLFTIVCHTFNSRLMISIDYFSTKISNEGAEQFFKVFCHYIRKISQYGTVQEPTTFSKH</sequence>